<feature type="region of interest" description="Disordered" evidence="1">
    <location>
        <begin position="92"/>
        <end position="127"/>
    </location>
</feature>
<protein>
    <submittedName>
        <fullName evidence="2">Uncharacterized protein</fullName>
    </submittedName>
</protein>
<gene>
    <name evidence="2" type="ORF">Sjap_014371</name>
</gene>
<feature type="compositionally biased region" description="Acidic residues" evidence="1">
    <location>
        <begin position="95"/>
        <end position="118"/>
    </location>
</feature>
<organism evidence="2 3">
    <name type="scientific">Stephania japonica</name>
    <dbReference type="NCBI Taxonomy" id="461633"/>
    <lineage>
        <taxon>Eukaryota</taxon>
        <taxon>Viridiplantae</taxon>
        <taxon>Streptophyta</taxon>
        <taxon>Embryophyta</taxon>
        <taxon>Tracheophyta</taxon>
        <taxon>Spermatophyta</taxon>
        <taxon>Magnoliopsida</taxon>
        <taxon>Ranunculales</taxon>
        <taxon>Menispermaceae</taxon>
        <taxon>Menispermoideae</taxon>
        <taxon>Cissampelideae</taxon>
        <taxon>Stephania</taxon>
    </lineage>
</organism>
<accession>A0AAP0IZV0</accession>
<proteinExistence type="predicted"/>
<reference evidence="2 3" key="1">
    <citation type="submission" date="2024-01" db="EMBL/GenBank/DDBJ databases">
        <title>Genome assemblies of Stephania.</title>
        <authorList>
            <person name="Yang L."/>
        </authorList>
    </citation>
    <scope>NUCLEOTIDE SEQUENCE [LARGE SCALE GENOMIC DNA]</scope>
    <source>
        <strain evidence="2">QJT</strain>
        <tissue evidence="2">Leaf</tissue>
    </source>
</reference>
<keyword evidence="3" id="KW-1185">Reference proteome</keyword>
<name>A0AAP0IZV0_9MAGN</name>
<evidence type="ECO:0000313" key="2">
    <source>
        <dbReference type="EMBL" id="KAK9124769.1"/>
    </source>
</evidence>
<evidence type="ECO:0000313" key="3">
    <source>
        <dbReference type="Proteomes" id="UP001417504"/>
    </source>
</evidence>
<comment type="caution">
    <text evidence="2">The sequence shown here is derived from an EMBL/GenBank/DDBJ whole genome shotgun (WGS) entry which is preliminary data.</text>
</comment>
<dbReference type="AlphaFoldDB" id="A0AAP0IZV0"/>
<dbReference type="Proteomes" id="UP001417504">
    <property type="component" value="Unassembled WGS sequence"/>
</dbReference>
<sequence>MVLDFCIKENILAWFVIAIMAEENQAVDLKDEGAELAPFDPTKKKKKKKPVVQDPADESVDVLAEKTENLSVSDAPENAFAGLKKKKKKPVETDFLNDENGETAEEFDDQLAEGEEGEGIVLQAQYPWEGTDRDYEYEEAFESSFLLVGSPNGRAILMGK</sequence>
<feature type="region of interest" description="Disordered" evidence="1">
    <location>
        <begin position="35"/>
        <end position="59"/>
    </location>
</feature>
<evidence type="ECO:0000256" key="1">
    <source>
        <dbReference type="SAM" id="MobiDB-lite"/>
    </source>
</evidence>
<dbReference type="EMBL" id="JBBNAE010000005">
    <property type="protein sequence ID" value="KAK9124769.1"/>
    <property type="molecule type" value="Genomic_DNA"/>
</dbReference>